<dbReference type="EMBL" id="JAOCFT010000001">
    <property type="protein sequence ID" value="MDH1897993.1"/>
    <property type="molecule type" value="Genomic_DNA"/>
</dbReference>
<dbReference type="GO" id="GO:0043858">
    <property type="term" value="F:arginine:ornithine antiporter activity"/>
    <property type="evidence" value="ECO:0007669"/>
    <property type="project" value="UniProtKB-UniRule"/>
</dbReference>
<reference evidence="11 17" key="1">
    <citation type="submission" date="2019-12" db="EMBL/GenBank/DDBJ databases">
        <title>complete genome sequences of Aeromonas caviae str. WP2-W18-ESBL-01 isolated from wastewater treatment plant effluent.</title>
        <authorList>
            <person name="Sekizuka T."/>
            <person name="Itokawa K."/>
            <person name="Yatsu K."/>
            <person name="Inamine Y."/>
            <person name="Kuroda M."/>
        </authorList>
    </citation>
    <scope>NUCLEOTIDE SEQUENCE [LARGE SCALE GENOMIC DNA]</scope>
    <source>
        <strain evidence="11 17">WP2-W18-ESBL-01</strain>
    </source>
</reference>
<feature type="transmembrane region" description="Helical" evidence="10">
    <location>
        <begin position="153"/>
        <end position="178"/>
    </location>
</feature>
<dbReference type="EMBL" id="BPOP01000006">
    <property type="protein sequence ID" value="GJB90931.1"/>
    <property type="molecule type" value="Genomic_DNA"/>
</dbReference>
<dbReference type="PANTHER" id="PTHR42770">
    <property type="entry name" value="AMINO ACID TRANSPORTER-RELATED"/>
    <property type="match status" value="1"/>
</dbReference>
<dbReference type="EMBL" id="AP021927">
    <property type="protein sequence ID" value="BBQ30804.1"/>
    <property type="molecule type" value="Genomic_DNA"/>
</dbReference>
<sequence length="478" mass="51265">MDKKLGLGALISLVIGSMVGAGVFSLPQNIAAHASAGAVALGWAITGIGMICLALVYQNLSMRRPDLDGGIFSYAKAGFGDFVGFNAAWGYWLCQLLANVSYAIVVFSALSYFFDTPDNVIFGDGNTPVAITLASLLIWSVHALVLRGIQVAALVNIVTTIAKMVPLIVFCVAILLAFNMETFTLDLWGQGSPELGSVMDQVKSTMKVTLWVFIGIEGAVVVSARARHRKDVGRATVLALLGALALYVMVTLFSLGVMNQPQLAALKNPSTAMILEAVVGPWGAWLINIGLVISVMGALLSWTVLAAEVPYIAGKTGVFPAWFAKENKNGSPKVSLWCSTCLVQIFLIIIYFQNSTYLALVNIATSAALVPYVFSGAYGLKLALKGETYAGQPHQRKRDLLLALVATVYGCWLVYAAGVEYLLLVALLYSPGIFIYWKARQHHGLRSLNRLEQGMTAALLGCAVLAFYKVMDGTIPLH</sequence>
<feature type="transmembrane region" description="Helical" evidence="10">
    <location>
        <begin position="31"/>
        <end position="57"/>
    </location>
</feature>
<feature type="transmembrane region" description="Helical" evidence="10">
    <location>
        <begin position="285"/>
        <end position="313"/>
    </location>
</feature>
<dbReference type="Proteomes" id="UP000886934">
    <property type="component" value="Unassembled WGS sequence"/>
</dbReference>
<dbReference type="KEGG" id="acav:VI35_10050"/>
<dbReference type="GeneID" id="48822609"/>
<dbReference type="Proteomes" id="UP001160758">
    <property type="component" value="Unassembled WGS sequence"/>
</dbReference>
<name>A0A081LPS8_AERCA</name>
<reference evidence="15" key="2">
    <citation type="submission" date="2020-12" db="EMBL/GenBank/DDBJ databases">
        <title>GES Beta-lactamases isolated from hospital effluents in Brazil.</title>
        <authorList>
            <person name="Conte D."/>
            <person name="Mesa D."/>
            <person name="Palmeiro J.K."/>
            <person name="Dalla-Costa L.M."/>
        </authorList>
    </citation>
    <scope>NUCLEOTIDE SEQUENCE [LARGE SCALE GENOMIC DNA]</scope>
    <source>
        <strain evidence="15">Aero21</strain>
    </source>
</reference>
<protein>
    <recommendedName>
        <fullName evidence="9">Arginine-ornithine antiporter</fullName>
    </recommendedName>
</protein>
<dbReference type="Proteomes" id="UP001218423">
    <property type="component" value="Chromosome"/>
</dbReference>
<comment type="subcellular location">
    <subcellularLocation>
        <location evidence="1">Cell membrane</location>
        <topology evidence="1">Multi-pass membrane protein</topology>
    </subcellularLocation>
</comment>
<dbReference type="EMBL" id="BPNN01000069">
    <property type="protein sequence ID" value="GJA64999.1"/>
    <property type="molecule type" value="Genomic_DNA"/>
</dbReference>
<dbReference type="AlphaFoldDB" id="A0A081LPS8"/>
<dbReference type="OrthoDB" id="3185104at2"/>
<feature type="transmembrane region" description="Helical" evidence="10">
    <location>
        <begin position="334"/>
        <end position="352"/>
    </location>
</feature>
<reference evidence="14" key="4">
    <citation type="submission" date="2022-09" db="EMBL/GenBank/DDBJ databases">
        <title>Intensive care unit water sources are persistently colonized with multi-drug resistant bacteria and are the site of extensive horizontal gene transfer of antibiotic resistance genes.</title>
        <authorList>
            <person name="Diorio-Toth L."/>
        </authorList>
    </citation>
    <scope>NUCLEOTIDE SEQUENCE</scope>
    <source>
        <strain evidence="14">GD03796</strain>
    </source>
</reference>
<dbReference type="InterPro" id="IPR002293">
    <property type="entry name" value="AA/rel_permease1"/>
</dbReference>
<feature type="transmembrane region" description="Helical" evidence="10">
    <location>
        <begin position="400"/>
        <end position="415"/>
    </location>
</feature>
<accession>A0A081LPS8</accession>
<feature type="transmembrane region" description="Helical" evidence="10">
    <location>
        <begin position="126"/>
        <end position="146"/>
    </location>
</feature>
<keyword evidence="8 10" id="KW-0472">Membrane</keyword>
<feature type="transmembrane region" description="Helical" evidence="10">
    <location>
        <begin position="358"/>
        <end position="380"/>
    </location>
</feature>
<dbReference type="Proteomes" id="UP000737420">
    <property type="component" value="Unassembled WGS sequence"/>
</dbReference>
<keyword evidence="5 10" id="KW-0812">Transmembrane</keyword>
<dbReference type="InterPro" id="IPR022461">
    <property type="entry name" value="Arg/Orn_antiprt_ArcD"/>
</dbReference>
<dbReference type="EMBL" id="CP065937">
    <property type="protein sequence ID" value="QQA59715.1"/>
    <property type="molecule type" value="Genomic_DNA"/>
</dbReference>
<dbReference type="GO" id="GO:0005886">
    <property type="term" value="C:plasma membrane"/>
    <property type="evidence" value="ECO:0007669"/>
    <property type="project" value="UniProtKB-SubCell"/>
</dbReference>
<evidence type="ECO:0000256" key="7">
    <source>
        <dbReference type="ARBA" id="ARBA00022989"/>
    </source>
</evidence>
<reference evidence="16" key="5">
    <citation type="submission" date="2023-03" db="EMBL/GenBank/DDBJ databases">
        <title>Aeromonas caviae strain AC1520.</title>
        <authorList>
            <person name="Xie T."/>
            <person name="Zhang Q."/>
            <person name="Deng J."/>
            <person name="Li X."/>
        </authorList>
    </citation>
    <scope>NUCLEOTIDE SEQUENCE</scope>
    <source>
        <strain evidence="16">AC1520</strain>
    </source>
</reference>
<evidence type="ECO:0000256" key="6">
    <source>
        <dbReference type="ARBA" id="ARBA00022970"/>
    </source>
</evidence>
<dbReference type="Pfam" id="PF13520">
    <property type="entry name" value="AA_permease_2"/>
    <property type="match status" value="1"/>
</dbReference>
<evidence type="ECO:0000313" key="19">
    <source>
        <dbReference type="Proteomes" id="UP001160758"/>
    </source>
</evidence>
<evidence type="ECO:0000256" key="1">
    <source>
        <dbReference type="ARBA" id="ARBA00004651"/>
    </source>
</evidence>
<evidence type="ECO:0000256" key="2">
    <source>
        <dbReference type="ARBA" id="ARBA00008220"/>
    </source>
</evidence>
<dbReference type="Gene3D" id="1.20.1740.10">
    <property type="entry name" value="Amino acid/polyamine transporter I"/>
    <property type="match status" value="1"/>
</dbReference>
<dbReference type="PIRSF" id="PIRSF006060">
    <property type="entry name" value="AA_transporter"/>
    <property type="match status" value="1"/>
</dbReference>
<keyword evidence="4" id="KW-1003">Cell membrane</keyword>
<evidence type="ECO:0000256" key="9">
    <source>
        <dbReference type="NCBIfam" id="TIGR03810"/>
    </source>
</evidence>
<evidence type="ECO:0000313" key="18">
    <source>
        <dbReference type="Proteomes" id="UP000737420"/>
    </source>
</evidence>
<evidence type="ECO:0000313" key="13">
    <source>
        <dbReference type="EMBL" id="GJB90931.1"/>
    </source>
</evidence>
<dbReference type="GO" id="GO:0006527">
    <property type="term" value="P:L-arginine catabolic process"/>
    <property type="evidence" value="ECO:0007669"/>
    <property type="project" value="UniProtKB-UniRule"/>
</dbReference>
<evidence type="ECO:0000313" key="15">
    <source>
        <dbReference type="EMBL" id="QQA59715.1"/>
    </source>
</evidence>
<dbReference type="InterPro" id="IPR050367">
    <property type="entry name" value="APC_superfamily"/>
</dbReference>
<feature type="transmembrane region" description="Helical" evidence="10">
    <location>
        <begin position="96"/>
        <end position="114"/>
    </location>
</feature>
<dbReference type="NCBIfam" id="TIGR00905">
    <property type="entry name" value="2A0302"/>
    <property type="match status" value="1"/>
</dbReference>
<keyword evidence="7 10" id="KW-1133">Transmembrane helix</keyword>
<evidence type="ECO:0000256" key="5">
    <source>
        <dbReference type="ARBA" id="ARBA00022692"/>
    </source>
</evidence>
<evidence type="ECO:0000313" key="12">
    <source>
        <dbReference type="EMBL" id="GJA64999.1"/>
    </source>
</evidence>
<feature type="transmembrane region" description="Helical" evidence="10">
    <location>
        <begin position="208"/>
        <end position="226"/>
    </location>
</feature>
<evidence type="ECO:0000313" key="17">
    <source>
        <dbReference type="Proteomes" id="UP000515756"/>
    </source>
</evidence>
<gene>
    <name evidence="14" type="primary">arcD</name>
    <name evidence="15" type="ORF">JC965_15805</name>
    <name evidence="12" type="ORF">KAM351_36100</name>
    <name evidence="13" type="ORF">KAM382_09920</name>
    <name evidence="14" type="ORF">N5I07_10485</name>
    <name evidence="16" type="ORF">P5S46_09135</name>
    <name evidence="11" type="ORF">WP2W18E01_23860</name>
</gene>
<dbReference type="GO" id="GO:1903826">
    <property type="term" value="P:L-arginine transmembrane transport"/>
    <property type="evidence" value="ECO:0007669"/>
    <property type="project" value="InterPro"/>
</dbReference>
<evidence type="ECO:0000256" key="4">
    <source>
        <dbReference type="ARBA" id="ARBA00022475"/>
    </source>
</evidence>
<dbReference type="InterPro" id="IPR004754">
    <property type="entry name" value="Amino_acid_antiprt"/>
</dbReference>
<keyword evidence="6" id="KW-0029">Amino-acid transport</keyword>
<evidence type="ECO:0000313" key="14">
    <source>
        <dbReference type="EMBL" id="MDH1897993.1"/>
    </source>
</evidence>
<keyword evidence="3" id="KW-0813">Transport</keyword>
<dbReference type="PANTHER" id="PTHR42770:SF4">
    <property type="entry name" value="ARGININE_ORNITHINE ANTIPORTER-RELATED"/>
    <property type="match status" value="1"/>
</dbReference>
<evidence type="ECO:0000313" key="16">
    <source>
        <dbReference type="EMBL" id="WFF99721.1"/>
    </source>
</evidence>
<comment type="similarity">
    <text evidence="2">Belongs to the amino acid-polyamine-organocation (APC) superfamily. Basic amino acid/polyamine antiporter (APA) (TC 2.A.3.2) family.</text>
</comment>
<dbReference type="Proteomes" id="UP000515756">
    <property type="component" value="Chromosome"/>
</dbReference>
<dbReference type="NCBIfam" id="TIGR03810">
    <property type="entry name" value="arg_ornith_anti"/>
    <property type="match status" value="1"/>
</dbReference>
<evidence type="ECO:0000313" key="11">
    <source>
        <dbReference type="EMBL" id="BBQ30804.1"/>
    </source>
</evidence>
<evidence type="ECO:0000256" key="8">
    <source>
        <dbReference type="ARBA" id="ARBA00023136"/>
    </source>
</evidence>
<evidence type="ECO:0000256" key="3">
    <source>
        <dbReference type="ARBA" id="ARBA00022448"/>
    </source>
</evidence>
<dbReference type="EMBL" id="CP120942">
    <property type="protein sequence ID" value="WFF99721.1"/>
    <property type="molecule type" value="Genomic_DNA"/>
</dbReference>
<dbReference type="RefSeq" id="WP_010674600.1">
    <property type="nucleotide sequence ID" value="NZ_AP021927.1"/>
</dbReference>
<evidence type="ECO:0000256" key="10">
    <source>
        <dbReference type="SAM" id="Phobius"/>
    </source>
</evidence>
<organism evidence="14 19">
    <name type="scientific">Aeromonas caviae</name>
    <name type="common">Aeromonas punctata</name>
    <dbReference type="NCBI Taxonomy" id="648"/>
    <lineage>
        <taxon>Bacteria</taxon>
        <taxon>Pseudomonadati</taxon>
        <taxon>Pseudomonadota</taxon>
        <taxon>Gammaproteobacteria</taxon>
        <taxon>Aeromonadales</taxon>
        <taxon>Aeromonadaceae</taxon>
        <taxon>Aeromonas</taxon>
    </lineage>
</organism>
<reference evidence="12 18" key="3">
    <citation type="submission" date="2021-07" db="EMBL/GenBank/DDBJ databases">
        <title>Draft genome sequence of carbapenem-resistant Aeromonas spp. in Japan.</title>
        <authorList>
            <person name="Maehana S."/>
            <person name="Suzuki M."/>
            <person name="Kitasato H."/>
        </authorList>
    </citation>
    <scope>NUCLEOTIDE SEQUENCE</scope>
    <source>
        <strain evidence="12">KAM351</strain>
        <strain evidence="13 18">KAM382</strain>
    </source>
</reference>
<proteinExistence type="inferred from homology"/>
<feature type="transmembrane region" description="Helical" evidence="10">
    <location>
        <begin position="238"/>
        <end position="258"/>
    </location>
</feature>